<evidence type="ECO:0000313" key="2">
    <source>
        <dbReference type="Proteomes" id="UP001054945"/>
    </source>
</evidence>
<organism evidence="1 2">
    <name type="scientific">Caerostris extrusa</name>
    <name type="common">Bark spider</name>
    <name type="synonym">Caerostris bankana</name>
    <dbReference type="NCBI Taxonomy" id="172846"/>
    <lineage>
        <taxon>Eukaryota</taxon>
        <taxon>Metazoa</taxon>
        <taxon>Ecdysozoa</taxon>
        <taxon>Arthropoda</taxon>
        <taxon>Chelicerata</taxon>
        <taxon>Arachnida</taxon>
        <taxon>Araneae</taxon>
        <taxon>Araneomorphae</taxon>
        <taxon>Entelegynae</taxon>
        <taxon>Araneoidea</taxon>
        <taxon>Araneidae</taxon>
        <taxon>Caerostris</taxon>
    </lineage>
</organism>
<evidence type="ECO:0000313" key="1">
    <source>
        <dbReference type="EMBL" id="GIY78654.1"/>
    </source>
</evidence>
<proteinExistence type="predicted"/>
<dbReference type="Proteomes" id="UP001054945">
    <property type="component" value="Unassembled WGS sequence"/>
</dbReference>
<name>A0AAV4W8V0_CAEEX</name>
<dbReference type="AlphaFoldDB" id="A0AAV4W8V0"/>
<accession>A0AAV4W8V0</accession>
<gene>
    <name evidence="1" type="ORF">CEXT_292481</name>
</gene>
<reference evidence="1 2" key="1">
    <citation type="submission" date="2021-06" db="EMBL/GenBank/DDBJ databases">
        <title>Caerostris extrusa draft genome.</title>
        <authorList>
            <person name="Kono N."/>
            <person name="Arakawa K."/>
        </authorList>
    </citation>
    <scope>NUCLEOTIDE SEQUENCE [LARGE SCALE GENOMIC DNA]</scope>
</reference>
<dbReference type="EMBL" id="BPLR01015779">
    <property type="protein sequence ID" value="GIY78654.1"/>
    <property type="molecule type" value="Genomic_DNA"/>
</dbReference>
<keyword evidence="2" id="KW-1185">Reference proteome</keyword>
<sequence length="71" mass="8151">MQKQRVLDNLQLEVLGLFEDEMDVSLGLAERLTQLCSGRLCIGTRISVNRRPSTRVGYSCWSHTSDFLHRN</sequence>
<protein>
    <submittedName>
        <fullName evidence="1">Uncharacterized protein</fullName>
    </submittedName>
</protein>
<comment type="caution">
    <text evidence="1">The sequence shown here is derived from an EMBL/GenBank/DDBJ whole genome shotgun (WGS) entry which is preliminary data.</text>
</comment>